<feature type="compositionally biased region" description="Basic residues" evidence="1">
    <location>
        <begin position="29"/>
        <end position="43"/>
    </location>
</feature>
<dbReference type="EMBL" id="MEHK01000006">
    <property type="protein sequence ID" value="OEJ20879.1"/>
    <property type="molecule type" value="Genomic_DNA"/>
</dbReference>
<keyword evidence="2" id="KW-0472">Membrane</keyword>
<evidence type="ECO:0000313" key="3">
    <source>
        <dbReference type="EMBL" id="OEJ20879.1"/>
    </source>
</evidence>
<geneLocation type="plasmid" evidence="4">
    <name>pacmp2</name>
</geneLocation>
<feature type="transmembrane region" description="Helical" evidence="2">
    <location>
        <begin position="65"/>
        <end position="85"/>
    </location>
</feature>
<comment type="caution">
    <text evidence="3">The sequence shown here is derived from an EMBL/GenBank/DDBJ whole genome shotgun (WGS) entry which is preliminary data.</text>
</comment>
<dbReference type="Proteomes" id="UP000095705">
    <property type="component" value="Plasmid pACMP2"/>
</dbReference>
<name>A0A1E5NXA2_9ACTN</name>
<dbReference type="RefSeq" id="WP_069918028.1">
    <property type="nucleotide sequence ID" value="NZ_CM007204.1"/>
</dbReference>
<accession>A0A1E5NXA2</accession>
<feature type="region of interest" description="Disordered" evidence="1">
    <location>
        <begin position="93"/>
        <end position="131"/>
    </location>
</feature>
<sequence length="256" mass="27815">MSEDKPRTPADFRELLKEQYDLPEEAKTGKRRQRRQVKRAVKQARRATVKEVLEEERAKEPMNPLGALLIMALVFGIGFAANHFFNDDDRGGKAATVATSPSPLPSSAGGNGATASLSPSPSPSLSAAVDLSSPEKAAEGWAKVYLTRNPPVDEKHQAVVERSSPWMTAALTKNLLANDDKLWNNLISNGGISKVTAVEVAKADEALPVDTPLRVWRKITVKTAVDGYKQYEETTVLQAELTQGADGWRVARVLGV</sequence>
<evidence type="ECO:0000256" key="1">
    <source>
        <dbReference type="SAM" id="MobiDB-lite"/>
    </source>
</evidence>
<evidence type="ECO:0000256" key="2">
    <source>
        <dbReference type="SAM" id="Phobius"/>
    </source>
</evidence>
<organism evidence="3 4">
    <name type="scientific">Streptomyces subrutilus</name>
    <dbReference type="NCBI Taxonomy" id="36818"/>
    <lineage>
        <taxon>Bacteria</taxon>
        <taxon>Bacillati</taxon>
        <taxon>Actinomycetota</taxon>
        <taxon>Actinomycetes</taxon>
        <taxon>Kitasatosporales</taxon>
        <taxon>Streptomycetaceae</taxon>
        <taxon>Streptomyces</taxon>
    </lineage>
</organism>
<keyword evidence="3" id="KW-0614">Plasmid</keyword>
<gene>
    <name evidence="3" type="ORF">BGK67_35165</name>
</gene>
<proteinExistence type="predicted"/>
<keyword evidence="4" id="KW-1185">Reference proteome</keyword>
<feature type="compositionally biased region" description="Low complexity" evidence="1">
    <location>
        <begin position="115"/>
        <end position="131"/>
    </location>
</feature>
<protein>
    <submittedName>
        <fullName evidence="3">Uncharacterized protein</fullName>
    </submittedName>
</protein>
<dbReference type="OrthoDB" id="4291298at2"/>
<feature type="region of interest" description="Disordered" evidence="1">
    <location>
        <begin position="1"/>
        <end position="43"/>
    </location>
</feature>
<feature type="compositionally biased region" description="Basic and acidic residues" evidence="1">
    <location>
        <begin position="1"/>
        <end position="28"/>
    </location>
</feature>
<reference evidence="3 4" key="1">
    <citation type="submission" date="2016-08" db="EMBL/GenBank/DDBJ databases">
        <title>The complete genome of Streptomyces subrutilus 10-1-1.</title>
        <authorList>
            <person name="Chen X."/>
        </authorList>
    </citation>
    <scope>NUCLEOTIDE SEQUENCE [LARGE SCALE GENOMIC DNA]</scope>
    <source>
        <strain evidence="3 4">10-1-1</strain>
        <plasmid evidence="4">pacmp2</plasmid>
    </source>
</reference>
<evidence type="ECO:0000313" key="4">
    <source>
        <dbReference type="Proteomes" id="UP000095705"/>
    </source>
</evidence>
<keyword evidence="2" id="KW-0812">Transmembrane</keyword>
<dbReference type="AlphaFoldDB" id="A0A1E5NXA2"/>
<keyword evidence="2" id="KW-1133">Transmembrane helix</keyword>